<sequence length="288" mass="31667">MSIDDPMFDGLVGVRMSFDVSRQSAPAGAVIRLWFESAWAELGGVLKERVAAGVPDDISVMATTGLEGADLDDMFFEDDMTRWPEYLDRLSAGTYVGAMFRVTASEGGSPLPYYRTDDRVVCFMYRTGDVVQLIVESKEKFWYADPAREAAVAAFLGRMVRSCDVDYAEASFAYGSIMTCVEEYTGQFWATAAGTARRQLRGYAWLTVVPSSLVPQVGGAAGLRSSGAFWAVEELPGGAVLLRATEHFGDYRDAEAARVLDVLRPVLPSDTPASAFRRKVDIWRRRAV</sequence>
<accession>A0ABS2AKH6</accession>
<protein>
    <submittedName>
        <fullName evidence="1">Uncharacterized protein</fullName>
    </submittedName>
</protein>
<evidence type="ECO:0000313" key="1">
    <source>
        <dbReference type="EMBL" id="MBM2620354.1"/>
    </source>
</evidence>
<keyword evidence="2" id="KW-1185">Reference proteome</keyword>
<dbReference type="RefSeq" id="WP_203380337.1">
    <property type="nucleotide sequence ID" value="NZ_JAENHP010000014.1"/>
</dbReference>
<organism evidence="1 2">
    <name type="scientific">Paractinoplanes ovalisporus</name>
    <dbReference type="NCBI Taxonomy" id="2810368"/>
    <lineage>
        <taxon>Bacteria</taxon>
        <taxon>Bacillati</taxon>
        <taxon>Actinomycetota</taxon>
        <taxon>Actinomycetes</taxon>
        <taxon>Micromonosporales</taxon>
        <taxon>Micromonosporaceae</taxon>
        <taxon>Paractinoplanes</taxon>
    </lineage>
</organism>
<comment type="caution">
    <text evidence="1">The sequence shown here is derived from an EMBL/GenBank/DDBJ whole genome shotgun (WGS) entry which is preliminary data.</text>
</comment>
<evidence type="ECO:0000313" key="2">
    <source>
        <dbReference type="Proteomes" id="UP000632138"/>
    </source>
</evidence>
<name>A0ABS2AKH6_9ACTN</name>
<proteinExistence type="predicted"/>
<gene>
    <name evidence="1" type="ORF">JIG36_33070</name>
</gene>
<dbReference type="Proteomes" id="UP000632138">
    <property type="component" value="Unassembled WGS sequence"/>
</dbReference>
<dbReference type="EMBL" id="JAENHP010000014">
    <property type="protein sequence ID" value="MBM2620354.1"/>
    <property type="molecule type" value="Genomic_DNA"/>
</dbReference>
<reference evidence="1 2" key="1">
    <citation type="submission" date="2021-01" db="EMBL/GenBank/DDBJ databases">
        <title>Actinoplanes sp. nov. LDG1-06 isolated from lichen.</title>
        <authorList>
            <person name="Saeng-In P."/>
            <person name="Phongsopitanun W."/>
            <person name="Kanchanasin P."/>
            <person name="Yuki M."/>
            <person name="Kudo T."/>
            <person name="Ohkuma M."/>
            <person name="Tanasupawat S."/>
        </authorList>
    </citation>
    <scope>NUCLEOTIDE SEQUENCE [LARGE SCALE GENOMIC DNA]</scope>
    <source>
        <strain evidence="1 2">LDG1-06</strain>
    </source>
</reference>